<dbReference type="SMART" id="SM01321">
    <property type="entry name" value="Y1_Tnp"/>
    <property type="match status" value="1"/>
</dbReference>
<sequence length="79" mass="9340">EIEVDTDHIHLMIDSVPKLSVSQIVRRLKQQSTKKVWDAFPKLEKHFWKKKVFWSDGYFCCSIGNASIETIKRYIEQQG</sequence>
<feature type="domain" description="Transposase IS200-like" evidence="1">
    <location>
        <begin position="1"/>
        <end position="78"/>
    </location>
</feature>
<organism evidence="2 3">
    <name type="scientific">Desulfobacter latus</name>
    <dbReference type="NCBI Taxonomy" id="2292"/>
    <lineage>
        <taxon>Bacteria</taxon>
        <taxon>Pseudomonadati</taxon>
        <taxon>Thermodesulfobacteriota</taxon>
        <taxon>Desulfobacteria</taxon>
        <taxon>Desulfobacterales</taxon>
        <taxon>Desulfobacteraceae</taxon>
        <taxon>Desulfobacter</taxon>
    </lineage>
</organism>
<dbReference type="RefSeq" id="WP_178368449.1">
    <property type="nucleotide sequence ID" value="NZ_JACADJ010000238.1"/>
</dbReference>
<feature type="non-terminal residue" evidence="2">
    <location>
        <position position="1"/>
    </location>
</feature>
<accession>A0A850T0H8</accession>
<dbReference type="AlphaFoldDB" id="A0A850T0H8"/>
<proteinExistence type="predicted"/>
<dbReference type="Pfam" id="PF01797">
    <property type="entry name" value="Y1_Tnp"/>
    <property type="match status" value="1"/>
</dbReference>
<protein>
    <submittedName>
        <fullName evidence="2">IS200/IS605 family transposase</fullName>
    </submittedName>
</protein>
<dbReference type="SUPFAM" id="SSF143422">
    <property type="entry name" value="Transposase IS200-like"/>
    <property type="match status" value="1"/>
</dbReference>
<dbReference type="Proteomes" id="UP000553343">
    <property type="component" value="Unassembled WGS sequence"/>
</dbReference>
<evidence type="ECO:0000313" key="2">
    <source>
        <dbReference type="EMBL" id="NWH07029.1"/>
    </source>
</evidence>
<reference evidence="2 3" key="1">
    <citation type="submission" date="2020-06" db="EMBL/GenBank/DDBJ databases">
        <title>High-quality draft genome of sulfate reducer Desulfobacter latus type strain AcrS2 isolated from marine sediment.</title>
        <authorList>
            <person name="Hoppe M."/>
            <person name="Larsen C.K."/>
            <person name="Marshall I.P.G."/>
            <person name="Schramm A."/>
            <person name="Marietou A.G."/>
        </authorList>
    </citation>
    <scope>NUCLEOTIDE SEQUENCE [LARGE SCALE GENOMIC DNA]</scope>
    <source>
        <strain evidence="2 3">AcRS2</strain>
    </source>
</reference>
<dbReference type="PANTHER" id="PTHR33360:SF2">
    <property type="entry name" value="TRANSPOSASE FOR INSERTION SEQUENCE ELEMENT IS200"/>
    <property type="match status" value="1"/>
</dbReference>
<evidence type="ECO:0000259" key="1">
    <source>
        <dbReference type="SMART" id="SM01321"/>
    </source>
</evidence>
<dbReference type="InterPro" id="IPR036515">
    <property type="entry name" value="Transposase_17_sf"/>
</dbReference>
<dbReference type="PANTHER" id="PTHR33360">
    <property type="entry name" value="TRANSPOSASE FOR INSERTION SEQUENCE ELEMENT IS200"/>
    <property type="match status" value="1"/>
</dbReference>
<dbReference type="GO" id="GO:0003677">
    <property type="term" value="F:DNA binding"/>
    <property type="evidence" value="ECO:0007669"/>
    <property type="project" value="InterPro"/>
</dbReference>
<dbReference type="GO" id="GO:0004803">
    <property type="term" value="F:transposase activity"/>
    <property type="evidence" value="ECO:0007669"/>
    <property type="project" value="InterPro"/>
</dbReference>
<keyword evidence="3" id="KW-1185">Reference proteome</keyword>
<comment type="caution">
    <text evidence="2">The sequence shown here is derived from an EMBL/GenBank/DDBJ whole genome shotgun (WGS) entry which is preliminary data.</text>
</comment>
<dbReference type="Gene3D" id="3.30.70.1290">
    <property type="entry name" value="Transposase IS200-like"/>
    <property type="match status" value="1"/>
</dbReference>
<dbReference type="InterPro" id="IPR002686">
    <property type="entry name" value="Transposase_17"/>
</dbReference>
<dbReference type="EMBL" id="JACADJ010000238">
    <property type="protein sequence ID" value="NWH07029.1"/>
    <property type="molecule type" value="Genomic_DNA"/>
</dbReference>
<gene>
    <name evidence="2" type="primary">tnpA</name>
    <name evidence="2" type="ORF">HXW94_19040</name>
</gene>
<dbReference type="GO" id="GO:0006313">
    <property type="term" value="P:DNA transposition"/>
    <property type="evidence" value="ECO:0007669"/>
    <property type="project" value="InterPro"/>
</dbReference>
<dbReference type="NCBIfam" id="NF033573">
    <property type="entry name" value="transpos_IS200"/>
    <property type="match status" value="1"/>
</dbReference>
<name>A0A850T0H8_9BACT</name>
<evidence type="ECO:0000313" key="3">
    <source>
        <dbReference type="Proteomes" id="UP000553343"/>
    </source>
</evidence>